<evidence type="ECO:0000313" key="2">
    <source>
        <dbReference type="Proteomes" id="UP000679126"/>
    </source>
</evidence>
<dbReference type="Gene3D" id="2.40.400.10">
    <property type="entry name" value="Acetoacetate decarboxylase-like"/>
    <property type="match status" value="1"/>
</dbReference>
<dbReference type="PANTHER" id="PTHR39186:SF1">
    <property type="entry name" value="DUF2071 DOMAIN-CONTAINING PROTEIN"/>
    <property type="match status" value="1"/>
</dbReference>
<dbReference type="Pfam" id="PF09844">
    <property type="entry name" value="DUF2071"/>
    <property type="match status" value="1"/>
</dbReference>
<organism evidence="1 2">
    <name type="scientific">Chitinophaga chungangae</name>
    <dbReference type="NCBI Taxonomy" id="2821488"/>
    <lineage>
        <taxon>Bacteria</taxon>
        <taxon>Pseudomonadati</taxon>
        <taxon>Bacteroidota</taxon>
        <taxon>Chitinophagia</taxon>
        <taxon>Chitinophagales</taxon>
        <taxon>Chitinophagaceae</taxon>
        <taxon>Chitinophaga</taxon>
    </lineage>
</organism>
<accession>A0ABS3YBQ1</accession>
<sequence>MNNRLASRLLHHNVHRPLWKTPQANWIWYQEWNRVLFFHWKVDAGLLQSLIPSGLELDTFEGQAWVSVVAFTMENIRPRFLPAVSAVSDFHEVNVRTYVRSGEDAGVYFFSLEAQKYLSVKLSRTLSGMPYETSGMQREHGEKHFYRSVNKRTGNFLEADYEPGAELAEKSPLDAWLTERYYTFLDKGGRLYKYAVHHPEWRLYEPKFRHLEIRYKTGPFSLSHANLEAVHYSGGVHVIAWPKVML</sequence>
<protein>
    <submittedName>
        <fullName evidence="1">DUF2071 domain-containing protein</fullName>
    </submittedName>
</protein>
<dbReference type="SUPFAM" id="SSF160104">
    <property type="entry name" value="Acetoacetate decarboxylase-like"/>
    <property type="match status" value="1"/>
</dbReference>
<reference evidence="2" key="1">
    <citation type="submission" date="2021-03" db="EMBL/GenBank/DDBJ databases">
        <title>Assistant Professor.</title>
        <authorList>
            <person name="Huq M.A."/>
        </authorList>
    </citation>
    <scope>NUCLEOTIDE SEQUENCE [LARGE SCALE GENOMIC DNA]</scope>
    <source>
        <strain evidence="2">MAH-28</strain>
    </source>
</reference>
<keyword evidence="2" id="KW-1185">Reference proteome</keyword>
<dbReference type="Proteomes" id="UP000679126">
    <property type="component" value="Unassembled WGS sequence"/>
</dbReference>
<dbReference type="InterPro" id="IPR023375">
    <property type="entry name" value="ADC_dom_sf"/>
</dbReference>
<dbReference type="RefSeq" id="WP_209144927.1">
    <property type="nucleotide sequence ID" value="NZ_JAGHKP010000001.1"/>
</dbReference>
<dbReference type="EMBL" id="JAGHKP010000001">
    <property type="protein sequence ID" value="MBO9152098.1"/>
    <property type="molecule type" value="Genomic_DNA"/>
</dbReference>
<proteinExistence type="predicted"/>
<comment type="caution">
    <text evidence="1">The sequence shown here is derived from an EMBL/GenBank/DDBJ whole genome shotgun (WGS) entry which is preliminary data.</text>
</comment>
<evidence type="ECO:0000313" key="1">
    <source>
        <dbReference type="EMBL" id="MBO9152098.1"/>
    </source>
</evidence>
<name>A0ABS3YBQ1_9BACT</name>
<dbReference type="PANTHER" id="PTHR39186">
    <property type="entry name" value="DUF2071 FAMILY PROTEIN"/>
    <property type="match status" value="1"/>
</dbReference>
<dbReference type="InterPro" id="IPR018644">
    <property type="entry name" value="DUF2071"/>
</dbReference>
<gene>
    <name evidence="1" type="ORF">J7I43_07745</name>
</gene>